<reference evidence="2" key="1">
    <citation type="submission" date="2023-10" db="EMBL/GenBank/DDBJ databases">
        <title>Genome assembly of Pristionchus species.</title>
        <authorList>
            <person name="Yoshida K."/>
            <person name="Sommer R.J."/>
        </authorList>
    </citation>
    <scope>NUCLEOTIDE SEQUENCE</scope>
    <source>
        <strain evidence="2">RS0144</strain>
    </source>
</reference>
<name>A0AAV5SAH2_9BILA</name>
<gene>
    <name evidence="2" type="ORF">PENTCL1PPCAC_1757</name>
</gene>
<dbReference type="InterPro" id="IPR042868">
    <property type="entry name" value="PHYHIP/PHYHIPL"/>
</dbReference>
<dbReference type="AlphaFoldDB" id="A0AAV5SAH2"/>
<comment type="caution">
    <text evidence="2">The sequence shown here is derived from an EMBL/GenBank/DDBJ whole genome shotgun (WGS) entry which is preliminary data.</text>
</comment>
<dbReference type="InterPro" id="IPR045545">
    <property type="entry name" value="PHYIP/PHIPL_C"/>
</dbReference>
<sequence>MNKDETREFLENAEMLIDPESMMPARFYRNNYIEDEIRIKNENGGCYELVPKHNSGHRASPLFGRFNGVYFSCRLREENDPRNRQDEGLPLGYMYPYHSPFGSNRRSFDTEKLLNERSSLFLGDMHCYLLPKHRILRITLIKAWYIEL</sequence>
<protein>
    <recommendedName>
        <fullName evidence="1">Phytanoyl-CoA hydroxylase-interacting protein-like C-terminal domain-containing protein</fullName>
    </recommendedName>
</protein>
<feature type="domain" description="Phytanoyl-CoA hydroxylase-interacting protein-like C-terminal" evidence="1">
    <location>
        <begin position="7"/>
        <end position="135"/>
    </location>
</feature>
<evidence type="ECO:0000259" key="1">
    <source>
        <dbReference type="Pfam" id="PF19281"/>
    </source>
</evidence>
<proteinExistence type="predicted"/>
<keyword evidence="3" id="KW-1185">Reference proteome</keyword>
<dbReference type="Pfam" id="PF19281">
    <property type="entry name" value="PHYHIP_C"/>
    <property type="match status" value="1"/>
</dbReference>
<dbReference type="GO" id="GO:0005737">
    <property type="term" value="C:cytoplasm"/>
    <property type="evidence" value="ECO:0007669"/>
    <property type="project" value="TreeGrafter"/>
</dbReference>
<dbReference type="PANTHER" id="PTHR15698">
    <property type="entry name" value="PROTEIN CBG15099"/>
    <property type="match status" value="1"/>
</dbReference>
<accession>A0AAV5SAH2</accession>
<evidence type="ECO:0000313" key="2">
    <source>
        <dbReference type="EMBL" id="GMS79582.1"/>
    </source>
</evidence>
<evidence type="ECO:0000313" key="3">
    <source>
        <dbReference type="Proteomes" id="UP001432027"/>
    </source>
</evidence>
<dbReference type="PANTHER" id="PTHR15698:SF4">
    <property type="entry name" value="PHYTANOYL-COA HYDROXYLASE-INTERACTING PROTEIN-LIKE C-TERMINAL DOMAIN-CONTAINING PROTEIN"/>
    <property type="match status" value="1"/>
</dbReference>
<organism evidence="2 3">
    <name type="scientific">Pristionchus entomophagus</name>
    <dbReference type="NCBI Taxonomy" id="358040"/>
    <lineage>
        <taxon>Eukaryota</taxon>
        <taxon>Metazoa</taxon>
        <taxon>Ecdysozoa</taxon>
        <taxon>Nematoda</taxon>
        <taxon>Chromadorea</taxon>
        <taxon>Rhabditida</taxon>
        <taxon>Rhabditina</taxon>
        <taxon>Diplogasteromorpha</taxon>
        <taxon>Diplogasteroidea</taxon>
        <taxon>Neodiplogasteridae</taxon>
        <taxon>Pristionchus</taxon>
    </lineage>
</organism>
<dbReference type="EMBL" id="BTSX01000001">
    <property type="protein sequence ID" value="GMS79582.1"/>
    <property type="molecule type" value="Genomic_DNA"/>
</dbReference>
<dbReference type="Proteomes" id="UP001432027">
    <property type="component" value="Unassembled WGS sequence"/>
</dbReference>